<feature type="domain" description="ABC transporter" evidence="6">
    <location>
        <begin position="18"/>
        <end position="260"/>
    </location>
</feature>
<protein>
    <submittedName>
        <fullName evidence="7">ATP-binding cassette domain-containing protein</fullName>
    </submittedName>
</protein>
<evidence type="ECO:0000256" key="5">
    <source>
        <dbReference type="SAM" id="MobiDB-lite"/>
    </source>
</evidence>
<dbReference type="InterPro" id="IPR003439">
    <property type="entry name" value="ABC_transporter-like_ATP-bd"/>
</dbReference>
<evidence type="ECO:0000259" key="6">
    <source>
        <dbReference type="PROSITE" id="PS50893"/>
    </source>
</evidence>
<dbReference type="InterPro" id="IPR027417">
    <property type="entry name" value="P-loop_NTPase"/>
</dbReference>
<dbReference type="InterPro" id="IPR017871">
    <property type="entry name" value="ABC_transporter-like_CS"/>
</dbReference>
<dbReference type="PANTHER" id="PTHR43776">
    <property type="entry name" value="TRANSPORT ATP-BINDING PROTEIN"/>
    <property type="match status" value="1"/>
</dbReference>
<dbReference type="Pfam" id="PF08352">
    <property type="entry name" value="oligo_HPY"/>
    <property type="match status" value="1"/>
</dbReference>
<dbReference type="NCBIfam" id="TIGR01727">
    <property type="entry name" value="oligo_HPY"/>
    <property type="match status" value="1"/>
</dbReference>
<accession>A0A7T4R3Q4</accession>
<feature type="compositionally biased region" description="Polar residues" evidence="5">
    <location>
        <begin position="306"/>
        <end position="320"/>
    </location>
</feature>
<evidence type="ECO:0000256" key="2">
    <source>
        <dbReference type="ARBA" id="ARBA00022448"/>
    </source>
</evidence>
<dbReference type="Gene3D" id="3.40.50.300">
    <property type="entry name" value="P-loop containing nucleotide triphosphate hydrolases"/>
    <property type="match status" value="1"/>
</dbReference>
<reference evidence="7 8" key="1">
    <citation type="submission" date="2020-12" db="EMBL/GenBank/DDBJ databases">
        <authorList>
            <person name="Shan Y."/>
        </authorList>
    </citation>
    <scope>NUCLEOTIDE SEQUENCE [LARGE SCALE GENOMIC DNA]</scope>
    <source>
        <strain evidence="8">csc3.9</strain>
    </source>
</reference>
<dbReference type="Pfam" id="PF00005">
    <property type="entry name" value="ABC_tran"/>
    <property type="match status" value="1"/>
</dbReference>
<comment type="similarity">
    <text evidence="1">Belongs to the ABC transporter superfamily.</text>
</comment>
<gene>
    <name evidence="7" type="ORF">I6N98_08815</name>
</gene>
<dbReference type="KEGG" id="snan:I6N98_08815"/>
<name>A0A7T4R3Q4_9GAMM</name>
<dbReference type="Proteomes" id="UP000596063">
    <property type="component" value="Chromosome"/>
</dbReference>
<dbReference type="GO" id="GO:0055085">
    <property type="term" value="P:transmembrane transport"/>
    <property type="evidence" value="ECO:0007669"/>
    <property type="project" value="UniProtKB-ARBA"/>
</dbReference>
<keyword evidence="2" id="KW-0813">Transport</keyword>
<dbReference type="InterPro" id="IPR003593">
    <property type="entry name" value="AAA+_ATPase"/>
</dbReference>
<evidence type="ECO:0000313" key="8">
    <source>
        <dbReference type="Proteomes" id="UP000596063"/>
    </source>
</evidence>
<dbReference type="SUPFAM" id="SSF52540">
    <property type="entry name" value="P-loop containing nucleoside triphosphate hydrolases"/>
    <property type="match status" value="1"/>
</dbReference>
<dbReference type="PANTHER" id="PTHR43776:SF7">
    <property type="entry name" value="D,D-DIPEPTIDE TRANSPORT ATP-BINDING PROTEIN DDPF-RELATED"/>
    <property type="match status" value="1"/>
</dbReference>
<dbReference type="InterPro" id="IPR050319">
    <property type="entry name" value="ABC_transp_ATP-bind"/>
</dbReference>
<evidence type="ECO:0000313" key="7">
    <source>
        <dbReference type="EMBL" id="QQD19916.1"/>
    </source>
</evidence>
<organism evidence="7 8">
    <name type="scientific">Spongiibacter nanhainus</name>
    <dbReference type="NCBI Taxonomy" id="2794344"/>
    <lineage>
        <taxon>Bacteria</taxon>
        <taxon>Pseudomonadati</taxon>
        <taxon>Pseudomonadota</taxon>
        <taxon>Gammaproteobacteria</taxon>
        <taxon>Cellvibrionales</taxon>
        <taxon>Spongiibacteraceae</taxon>
        <taxon>Spongiibacter</taxon>
    </lineage>
</organism>
<dbReference type="GO" id="GO:0005524">
    <property type="term" value="F:ATP binding"/>
    <property type="evidence" value="ECO:0007669"/>
    <property type="project" value="UniProtKB-KW"/>
</dbReference>
<keyword evidence="8" id="KW-1185">Reference proteome</keyword>
<keyword evidence="3" id="KW-0547">Nucleotide-binding</keyword>
<evidence type="ECO:0000256" key="4">
    <source>
        <dbReference type="ARBA" id="ARBA00022840"/>
    </source>
</evidence>
<dbReference type="GO" id="GO:0016887">
    <property type="term" value="F:ATP hydrolysis activity"/>
    <property type="evidence" value="ECO:0007669"/>
    <property type="project" value="InterPro"/>
</dbReference>
<sequence>MTAIDPDSNLLTVDQLCLHFPQGKRLWGEPPVLRAVDGVSFKLDRGETLGLVGESGCGKSSLGKALLNLHRPTSGSVHYQGRDIAGLPEKQMRPLRRDLQMIFQDPFESLNSRHTVGAIVEEPLIIHRQGDRKSRQQRVMALLDRVGLPASAADKYPHEFSGGQRQRIGIARAIALTPKVLICDEAVSALDVSVQAQILNLLLEIQQELELSMLFISHDLSVVRHMSDRIAVMYLGKLVEVGDAEAIYQAPRHPYTQSLLAAIPSIGKTRVSHPVIAGDLPSPLIEQPGCGFYSRCPYRQADCKSQRPTLTPSGTPQQPARGQHHAACHYWQDISAGKLTPQN</sequence>
<feature type="region of interest" description="Disordered" evidence="5">
    <location>
        <begin position="304"/>
        <end position="324"/>
    </location>
</feature>
<evidence type="ECO:0000256" key="1">
    <source>
        <dbReference type="ARBA" id="ARBA00005417"/>
    </source>
</evidence>
<dbReference type="PROSITE" id="PS00211">
    <property type="entry name" value="ABC_TRANSPORTER_1"/>
    <property type="match status" value="1"/>
</dbReference>
<dbReference type="EMBL" id="CP066167">
    <property type="protein sequence ID" value="QQD19916.1"/>
    <property type="molecule type" value="Genomic_DNA"/>
</dbReference>
<dbReference type="InterPro" id="IPR013563">
    <property type="entry name" value="Oligopep_ABC_C"/>
</dbReference>
<dbReference type="FunFam" id="3.40.50.300:FF:000016">
    <property type="entry name" value="Oligopeptide ABC transporter ATP-binding component"/>
    <property type="match status" value="1"/>
</dbReference>
<dbReference type="PROSITE" id="PS50893">
    <property type="entry name" value="ABC_TRANSPORTER_2"/>
    <property type="match status" value="1"/>
</dbReference>
<dbReference type="GO" id="GO:0015833">
    <property type="term" value="P:peptide transport"/>
    <property type="evidence" value="ECO:0007669"/>
    <property type="project" value="InterPro"/>
</dbReference>
<dbReference type="RefSeq" id="WP_198571400.1">
    <property type="nucleotide sequence ID" value="NZ_CP066167.1"/>
</dbReference>
<dbReference type="SMART" id="SM00382">
    <property type="entry name" value="AAA"/>
    <property type="match status" value="1"/>
</dbReference>
<keyword evidence="4 7" id="KW-0067">ATP-binding</keyword>
<dbReference type="AlphaFoldDB" id="A0A7T4R3Q4"/>
<proteinExistence type="inferred from homology"/>
<dbReference type="CDD" id="cd03257">
    <property type="entry name" value="ABC_NikE_OppD_transporters"/>
    <property type="match status" value="1"/>
</dbReference>
<evidence type="ECO:0000256" key="3">
    <source>
        <dbReference type="ARBA" id="ARBA00022741"/>
    </source>
</evidence>